<feature type="domain" description="Retrovirus-related Pol polyprotein from transposon TNT 1-94-like beta-barrel" evidence="2">
    <location>
        <begin position="333"/>
        <end position="405"/>
    </location>
</feature>
<keyword evidence="4" id="KW-1185">Reference proteome</keyword>
<name>A0A9Q3GWM0_9BASI</name>
<dbReference type="OrthoDB" id="3255262at2759"/>
<dbReference type="InterPro" id="IPR036875">
    <property type="entry name" value="Znf_CCHC_sf"/>
</dbReference>
<dbReference type="GO" id="GO:0003676">
    <property type="term" value="F:nucleic acid binding"/>
    <property type="evidence" value="ECO:0007669"/>
    <property type="project" value="InterPro"/>
</dbReference>
<proteinExistence type="predicted"/>
<dbReference type="InterPro" id="IPR054722">
    <property type="entry name" value="PolX-like_BBD"/>
</dbReference>
<dbReference type="AlphaFoldDB" id="A0A9Q3GWM0"/>
<organism evidence="3 4">
    <name type="scientific">Austropuccinia psidii MF-1</name>
    <dbReference type="NCBI Taxonomy" id="1389203"/>
    <lineage>
        <taxon>Eukaryota</taxon>
        <taxon>Fungi</taxon>
        <taxon>Dikarya</taxon>
        <taxon>Basidiomycota</taxon>
        <taxon>Pucciniomycotina</taxon>
        <taxon>Pucciniomycetes</taxon>
        <taxon>Pucciniales</taxon>
        <taxon>Sphaerophragmiaceae</taxon>
        <taxon>Austropuccinia</taxon>
    </lineage>
</organism>
<evidence type="ECO:0000259" key="2">
    <source>
        <dbReference type="Pfam" id="PF22936"/>
    </source>
</evidence>
<protein>
    <recommendedName>
        <fullName evidence="2">Retrovirus-related Pol polyprotein from transposon TNT 1-94-like beta-barrel domain-containing protein</fullName>
    </recommendedName>
</protein>
<dbReference type="EMBL" id="AVOT02006878">
    <property type="protein sequence ID" value="MBW0482651.1"/>
    <property type="molecule type" value="Genomic_DNA"/>
</dbReference>
<dbReference type="GO" id="GO:0008270">
    <property type="term" value="F:zinc ion binding"/>
    <property type="evidence" value="ECO:0007669"/>
    <property type="project" value="InterPro"/>
</dbReference>
<keyword evidence="1" id="KW-0507">mRNA processing</keyword>
<dbReference type="SUPFAM" id="SSF57756">
    <property type="entry name" value="Retrovirus zinc finger-like domains"/>
    <property type="match status" value="1"/>
</dbReference>
<evidence type="ECO:0000256" key="1">
    <source>
        <dbReference type="ARBA" id="ARBA00022664"/>
    </source>
</evidence>
<gene>
    <name evidence="3" type="ORF">O181_022366</name>
</gene>
<dbReference type="Proteomes" id="UP000765509">
    <property type="component" value="Unassembled WGS sequence"/>
</dbReference>
<dbReference type="Pfam" id="PF22936">
    <property type="entry name" value="Pol_BBD"/>
    <property type="match status" value="1"/>
</dbReference>
<evidence type="ECO:0000313" key="3">
    <source>
        <dbReference type="EMBL" id="MBW0482651.1"/>
    </source>
</evidence>
<reference evidence="3" key="1">
    <citation type="submission" date="2021-03" db="EMBL/GenBank/DDBJ databases">
        <title>Draft genome sequence of rust myrtle Austropuccinia psidii MF-1, a brazilian biotype.</title>
        <authorList>
            <person name="Quecine M.C."/>
            <person name="Pachon D.M.R."/>
            <person name="Bonatelli M.L."/>
            <person name="Correr F.H."/>
            <person name="Franceschini L.M."/>
            <person name="Leite T.F."/>
            <person name="Margarido G.R.A."/>
            <person name="Almeida C.A."/>
            <person name="Ferrarezi J.A."/>
            <person name="Labate C.A."/>
        </authorList>
    </citation>
    <scope>NUCLEOTIDE SEQUENCE</scope>
    <source>
        <strain evidence="3">MF-1</strain>
    </source>
</reference>
<evidence type="ECO:0000313" key="4">
    <source>
        <dbReference type="Proteomes" id="UP000765509"/>
    </source>
</evidence>
<accession>A0A9Q3GWM0</accession>
<sequence length="455" mass="51510">MASSASKFDLDYLKSALSNIDQTNAWLRKCLGQSITPHLDKDGLNFCQWSRSLCLLIKDNFDDEDYFKVQEDDGVRSRNNAIQIFILRSIDESLLLYAEDITSARKIYCLLENCFTHSSWSQVMNLFTNIVKANDDSGSIDNGYTQIQEHLKKLKWALGGSWSDKSFMAMFFHHYNKRHFHQIANAIDARMSIDPSIEIRGRDILEMAHCLKAREQPDQSSSIMAMTTGNRGDTKFKRYPHPSTRSEAWARQWLSPEHPCIHCWEWGHWVQDCPRKRAGKPAAEDPRIKQPGFKLKKLGHVSHPVLAGMEVEDGLFGAVASIERSLADDLLVLLDSGATHHVTNNQSIFLTYQPVNLSLSVATADIHKVKGMGTIKLSTPVGDIFLSNCLHCEQIPGIVISLGKFGTHDGAVEFKNGIFYLYQNGITFATKNVNDRWFLDTTNIHVDCNETELKK</sequence>
<dbReference type="GO" id="GO:0006397">
    <property type="term" value="P:mRNA processing"/>
    <property type="evidence" value="ECO:0007669"/>
    <property type="project" value="UniProtKB-KW"/>
</dbReference>
<comment type="caution">
    <text evidence="3">The sequence shown here is derived from an EMBL/GenBank/DDBJ whole genome shotgun (WGS) entry which is preliminary data.</text>
</comment>